<name>A0ABM9GD94_9BACL</name>
<accession>A0ABM9GD94</accession>
<gene>
    <name evidence="1" type="ORF">WJ0W_003557</name>
    <name evidence="2" type="ORF">WJ0W_006643</name>
    <name evidence="3" type="ORF">WJ0W_006918</name>
</gene>
<organism evidence="3 4">
    <name type="scientific">Paenibacillus melissococcoides</name>
    <dbReference type="NCBI Taxonomy" id="2912268"/>
    <lineage>
        <taxon>Bacteria</taxon>
        <taxon>Bacillati</taxon>
        <taxon>Bacillota</taxon>
        <taxon>Bacilli</taxon>
        <taxon>Bacillales</taxon>
        <taxon>Paenibacillaceae</taxon>
        <taxon>Paenibacillus</taxon>
    </lineage>
</organism>
<sequence>MNEMKNDRVITSAIPEMGHGPITYETQEGGTKQLRDNVSRLWCACGKPATKYTFGNQSPHDFQCMECAGGEEIKIKSGPNREREGTEKGSMGQLAMFTLDENETWRRVEERLESAMLYKRFGFIRREAKVTATYSDMPRSNTNVTSDQTGDLSTYNVDREEKLQREYEQVMRAVGQLSDTQREIIEQRYLTDEGVTDINVYVEMGMPERSYYLAKSKAMHRLAFALRLEVYKEP</sequence>
<evidence type="ECO:0000313" key="4">
    <source>
        <dbReference type="Proteomes" id="UP001154322"/>
    </source>
</evidence>
<dbReference type="InterPro" id="IPR006524">
    <property type="entry name" value="ArpU-like"/>
</dbReference>
<evidence type="ECO:0000313" key="2">
    <source>
        <dbReference type="EMBL" id="CAH8249458.1"/>
    </source>
</evidence>
<evidence type="ECO:0000313" key="3">
    <source>
        <dbReference type="EMBL" id="CAH8249734.1"/>
    </source>
</evidence>
<keyword evidence="4" id="KW-1185">Reference proteome</keyword>
<dbReference type="EMBL" id="CALYLO010000019">
    <property type="protein sequence ID" value="CAH8249734.1"/>
    <property type="molecule type" value="Genomic_DNA"/>
</dbReference>
<dbReference type="EMBL" id="CALYLO010000004">
    <property type="protein sequence ID" value="CAH8246322.1"/>
    <property type="molecule type" value="Genomic_DNA"/>
</dbReference>
<dbReference type="RefSeq" id="WP_249725665.1">
    <property type="nucleotide sequence ID" value="NZ_AP031286.1"/>
</dbReference>
<evidence type="ECO:0008006" key="5">
    <source>
        <dbReference type="Google" id="ProtNLM"/>
    </source>
</evidence>
<evidence type="ECO:0000313" key="1">
    <source>
        <dbReference type="EMBL" id="CAH8246322.1"/>
    </source>
</evidence>
<dbReference type="NCBIfam" id="TIGR01637">
    <property type="entry name" value="phage_arpU"/>
    <property type="match status" value="1"/>
</dbReference>
<dbReference type="EMBL" id="CALYLO010000016">
    <property type="protein sequence ID" value="CAH8249458.1"/>
    <property type="molecule type" value="Genomic_DNA"/>
</dbReference>
<dbReference type="Proteomes" id="UP001154322">
    <property type="component" value="Unassembled WGS sequence"/>
</dbReference>
<proteinExistence type="predicted"/>
<protein>
    <recommendedName>
        <fullName evidence="5">ArpU family transcriptional regulator</fullName>
    </recommendedName>
</protein>
<comment type="caution">
    <text evidence="3">The sequence shown here is derived from an EMBL/GenBank/DDBJ whole genome shotgun (WGS) entry which is preliminary data.</text>
</comment>
<reference evidence="3" key="1">
    <citation type="submission" date="2022-06" db="EMBL/GenBank/DDBJ databases">
        <authorList>
            <person name="Dietemann V."/>
            <person name="Ory F."/>
            <person name="Dainat B."/>
            <person name="Oberhansli S."/>
        </authorList>
    </citation>
    <scope>NUCLEOTIDE SEQUENCE</scope>
    <source>
        <strain evidence="3">Ena-SAMPLE-TAB-26-04-2022-14:26:32:270-5432</strain>
    </source>
</reference>